<dbReference type="EMBL" id="MU001492">
    <property type="protein sequence ID" value="KAF2452216.1"/>
    <property type="molecule type" value="Genomic_DNA"/>
</dbReference>
<evidence type="ECO:0000256" key="1">
    <source>
        <dbReference type="SAM" id="MobiDB-lite"/>
    </source>
</evidence>
<keyword evidence="2" id="KW-0812">Transmembrane</keyword>
<comment type="caution">
    <text evidence="3">The sequence shown here is derived from an EMBL/GenBank/DDBJ whole genome shotgun (WGS) entry which is preliminary data.</text>
</comment>
<feature type="compositionally biased region" description="Pro residues" evidence="1">
    <location>
        <begin position="93"/>
        <end position="124"/>
    </location>
</feature>
<reference evidence="3" key="1">
    <citation type="journal article" date="2020" name="Stud. Mycol.">
        <title>101 Dothideomycetes genomes: a test case for predicting lifestyles and emergence of pathogens.</title>
        <authorList>
            <person name="Haridas S."/>
            <person name="Albert R."/>
            <person name="Binder M."/>
            <person name="Bloem J."/>
            <person name="Labutti K."/>
            <person name="Salamov A."/>
            <person name="Andreopoulos B."/>
            <person name="Baker S."/>
            <person name="Barry K."/>
            <person name="Bills G."/>
            <person name="Bluhm B."/>
            <person name="Cannon C."/>
            <person name="Castanera R."/>
            <person name="Culley D."/>
            <person name="Daum C."/>
            <person name="Ezra D."/>
            <person name="Gonzalez J."/>
            <person name="Henrissat B."/>
            <person name="Kuo A."/>
            <person name="Liang C."/>
            <person name="Lipzen A."/>
            <person name="Lutzoni F."/>
            <person name="Magnuson J."/>
            <person name="Mondo S."/>
            <person name="Nolan M."/>
            <person name="Ohm R."/>
            <person name="Pangilinan J."/>
            <person name="Park H.-J."/>
            <person name="Ramirez L."/>
            <person name="Alfaro M."/>
            <person name="Sun H."/>
            <person name="Tritt A."/>
            <person name="Yoshinaga Y."/>
            <person name="Zwiers L.-H."/>
            <person name="Turgeon B."/>
            <person name="Goodwin S."/>
            <person name="Spatafora J."/>
            <person name="Crous P."/>
            <person name="Grigoriev I."/>
        </authorList>
    </citation>
    <scope>NUCLEOTIDE SEQUENCE</scope>
    <source>
        <strain evidence="3">CBS 690.94</strain>
    </source>
</reference>
<accession>A0A9P4Q0E6</accession>
<dbReference type="PRINTS" id="PR01217">
    <property type="entry name" value="PRICHEXTENSN"/>
</dbReference>
<proteinExistence type="predicted"/>
<name>A0A9P4Q0E6_9PLEO</name>
<dbReference type="Proteomes" id="UP000799764">
    <property type="component" value="Unassembled WGS sequence"/>
</dbReference>
<protein>
    <submittedName>
        <fullName evidence="3">Uncharacterized protein</fullName>
    </submittedName>
</protein>
<gene>
    <name evidence="3" type="ORF">P171DRAFT_479217</name>
</gene>
<sequence>MAPLAVNITALPPSPASSPIPLNNAYLVMQILGALAMVVSAGFLGLEWWRNRSSAQALEAYQETVRSFTEALDRSTKANEAMAIALEKLCRPSPSPSPPPPPPPPPPPSPSPSPPPPPPPPPPGRVLDPEAASPPRMAAQAARVAALARHTPAPALAPSPASLLSSTSSMRRRKAHSSESQNS</sequence>
<evidence type="ECO:0000256" key="2">
    <source>
        <dbReference type="SAM" id="Phobius"/>
    </source>
</evidence>
<evidence type="ECO:0000313" key="4">
    <source>
        <dbReference type="Proteomes" id="UP000799764"/>
    </source>
</evidence>
<keyword evidence="2" id="KW-0472">Membrane</keyword>
<keyword evidence="2" id="KW-1133">Transmembrane helix</keyword>
<dbReference type="AlphaFoldDB" id="A0A9P4Q0E6"/>
<feature type="compositionally biased region" description="Low complexity" evidence="1">
    <location>
        <begin position="131"/>
        <end position="169"/>
    </location>
</feature>
<feature type="transmembrane region" description="Helical" evidence="2">
    <location>
        <begin position="26"/>
        <end position="46"/>
    </location>
</feature>
<keyword evidence="4" id="KW-1185">Reference proteome</keyword>
<evidence type="ECO:0000313" key="3">
    <source>
        <dbReference type="EMBL" id="KAF2452216.1"/>
    </source>
</evidence>
<feature type="region of interest" description="Disordered" evidence="1">
    <location>
        <begin position="87"/>
        <end position="183"/>
    </location>
</feature>
<organism evidence="3 4">
    <name type="scientific">Karstenula rhodostoma CBS 690.94</name>
    <dbReference type="NCBI Taxonomy" id="1392251"/>
    <lineage>
        <taxon>Eukaryota</taxon>
        <taxon>Fungi</taxon>
        <taxon>Dikarya</taxon>
        <taxon>Ascomycota</taxon>
        <taxon>Pezizomycotina</taxon>
        <taxon>Dothideomycetes</taxon>
        <taxon>Pleosporomycetidae</taxon>
        <taxon>Pleosporales</taxon>
        <taxon>Massarineae</taxon>
        <taxon>Didymosphaeriaceae</taxon>
        <taxon>Karstenula</taxon>
    </lineage>
</organism>